<accession>A0A1X6P9Y3</accession>
<dbReference type="PANTHER" id="PTHR45747:SF4">
    <property type="entry name" value="HISTONE-LYSINE N-METHYLTRANSFERASE E(Z)"/>
    <property type="match status" value="1"/>
</dbReference>
<evidence type="ECO:0000313" key="10">
    <source>
        <dbReference type="EMBL" id="OSX77701.1"/>
    </source>
</evidence>
<feature type="region of interest" description="Disordered" evidence="7">
    <location>
        <begin position="134"/>
        <end position="158"/>
    </location>
</feature>
<evidence type="ECO:0000256" key="2">
    <source>
        <dbReference type="ARBA" id="ARBA00022679"/>
    </source>
</evidence>
<dbReference type="PANTHER" id="PTHR45747">
    <property type="entry name" value="HISTONE-LYSINE N-METHYLTRANSFERASE E(Z)"/>
    <property type="match status" value="1"/>
</dbReference>
<keyword evidence="11" id="KW-1185">Reference proteome</keyword>
<sequence>MSSLEDAAAPDKVADYRPCMHSGPCVDDRCSCVRNALPCEKYCGCSGTRWIAGGAGRPRGATSALSGAAGGSETAAGSSLCRQRTWCTCRPPASCSTDDCPCFRVDRECDPDACLSCGAHWHPLSGVDGTILQSGRRGGGRTGRGLHGAATVEPAPRDGVGLVQSGLSGGGTSVGTRRCRNVQLQVGLRPRLLLGPSAAHGLGVFAGEEVAECAFVGEYTGEVLSLTEARIRGRTYDAADVSFLFRTTKTVVLDAMYCGNRTKFINHSAASPNLEVKLLSVCGDIRVAFFATSALRPGEELFFHYGYTVSGWRA</sequence>
<comment type="catalytic activity">
    <reaction evidence="6">
        <text>L-lysyl(27)-[histone H3] + 3 S-adenosyl-L-methionine = N(6),N(6),N(6)-trimethyl-L-lysyl(27)-[histone H3] + 3 S-adenosyl-L-homocysteine + 3 H(+)</text>
        <dbReference type="Rhea" id="RHEA:60292"/>
        <dbReference type="Rhea" id="RHEA-COMP:15535"/>
        <dbReference type="Rhea" id="RHEA-COMP:15548"/>
        <dbReference type="ChEBI" id="CHEBI:15378"/>
        <dbReference type="ChEBI" id="CHEBI:29969"/>
        <dbReference type="ChEBI" id="CHEBI:57856"/>
        <dbReference type="ChEBI" id="CHEBI:59789"/>
        <dbReference type="ChEBI" id="CHEBI:61961"/>
        <dbReference type="EC" id="2.1.1.356"/>
    </reaction>
</comment>
<dbReference type="OrthoDB" id="308383at2759"/>
<gene>
    <name evidence="10" type="ORF">BU14_0138s0047</name>
</gene>
<evidence type="ECO:0000313" key="11">
    <source>
        <dbReference type="Proteomes" id="UP000218209"/>
    </source>
</evidence>
<feature type="domain" description="SET" evidence="8">
    <location>
        <begin position="190"/>
        <end position="306"/>
    </location>
</feature>
<reference evidence="10 11" key="1">
    <citation type="submission" date="2017-03" db="EMBL/GenBank/DDBJ databases">
        <title>WGS assembly of Porphyra umbilicalis.</title>
        <authorList>
            <person name="Brawley S.H."/>
            <person name="Blouin N.A."/>
            <person name="Ficko-Blean E."/>
            <person name="Wheeler G.L."/>
            <person name="Lohr M."/>
            <person name="Goodson H.V."/>
            <person name="Jenkins J.W."/>
            <person name="Blaby-Haas C.E."/>
            <person name="Helliwell K.E."/>
            <person name="Chan C."/>
            <person name="Marriage T."/>
            <person name="Bhattacharya D."/>
            <person name="Klein A.S."/>
            <person name="Badis Y."/>
            <person name="Brodie J."/>
            <person name="Cao Y."/>
            <person name="Collen J."/>
            <person name="Dittami S.M."/>
            <person name="Gachon C.M."/>
            <person name="Green B.R."/>
            <person name="Karpowicz S."/>
            <person name="Kim J.W."/>
            <person name="Kudahl U."/>
            <person name="Lin S."/>
            <person name="Michel G."/>
            <person name="Mittag M."/>
            <person name="Olson B.J."/>
            <person name="Pangilinan J."/>
            <person name="Peng Y."/>
            <person name="Qiu H."/>
            <person name="Shu S."/>
            <person name="Singer J.T."/>
            <person name="Smith A.G."/>
            <person name="Sprecher B.N."/>
            <person name="Wagner V."/>
            <person name="Wang W."/>
            <person name="Wang Z.-Y."/>
            <person name="Yan J."/>
            <person name="Yarish C."/>
            <person name="Zoeuner-Riek S."/>
            <person name="Zhuang Y."/>
            <person name="Zou Y."/>
            <person name="Lindquist E.A."/>
            <person name="Grimwood J."/>
            <person name="Barry K."/>
            <person name="Rokhsar D.S."/>
            <person name="Schmutz J."/>
            <person name="Stiller J.W."/>
            <person name="Grossman A.R."/>
            <person name="Prochnik S.E."/>
        </authorList>
    </citation>
    <scope>NUCLEOTIDE SEQUENCE [LARGE SCALE GENOMIC DNA]</scope>
    <source>
        <strain evidence="10">4086291</strain>
    </source>
</reference>
<evidence type="ECO:0000259" key="8">
    <source>
        <dbReference type="PROSITE" id="PS50280"/>
    </source>
</evidence>
<protein>
    <recommendedName>
        <fullName evidence="12">SET domain-containing protein</fullName>
    </recommendedName>
</protein>
<feature type="compositionally biased region" description="Gly residues" evidence="7">
    <location>
        <begin position="136"/>
        <end position="146"/>
    </location>
</feature>
<dbReference type="Gene3D" id="2.170.270.10">
    <property type="entry name" value="SET domain"/>
    <property type="match status" value="1"/>
</dbReference>
<dbReference type="InterPro" id="IPR041355">
    <property type="entry name" value="Pre-SET_CXC"/>
</dbReference>
<evidence type="ECO:0000256" key="6">
    <source>
        <dbReference type="ARBA" id="ARBA00048568"/>
    </source>
</evidence>
<evidence type="ECO:0000256" key="7">
    <source>
        <dbReference type="SAM" id="MobiDB-lite"/>
    </source>
</evidence>
<keyword evidence="3" id="KW-0949">S-adenosyl-L-methionine</keyword>
<evidence type="ECO:0000256" key="4">
    <source>
        <dbReference type="ARBA" id="ARBA00023015"/>
    </source>
</evidence>
<dbReference type="PROSITE" id="PS50280">
    <property type="entry name" value="SET"/>
    <property type="match status" value="1"/>
</dbReference>
<dbReference type="Proteomes" id="UP000218209">
    <property type="component" value="Unassembled WGS sequence"/>
</dbReference>
<evidence type="ECO:0000256" key="3">
    <source>
        <dbReference type="ARBA" id="ARBA00022691"/>
    </source>
</evidence>
<dbReference type="Pfam" id="PF18264">
    <property type="entry name" value="preSET_CXC"/>
    <property type="match status" value="1"/>
</dbReference>
<dbReference type="EMBL" id="KV918831">
    <property type="protein sequence ID" value="OSX77701.1"/>
    <property type="molecule type" value="Genomic_DNA"/>
</dbReference>
<dbReference type="InterPro" id="IPR001214">
    <property type="entry name" value="SET_dom"/>
</dbReference>
<evidence type="ECO:0000256" key="1">
    <source>
        <dbReference type="ARBA" id="ARBA00022603"/>
    </source>
</evidence>
<evidence type="ECO:0008006" key="12">
    <source>
        <dbReference type="Google" id="ProtNLM"/>
    </source>
</evidence>
<dbReference type="InterPro" id="IPR026489">
    <property type="entry name" value="CXC_dom"/>
</dbReference>
<dbReference type="SUPFAM" id="SSF82199">
    <property type="entry name" value="SET domain"/>
    <property type="match status" value="1"/>
</dbReference>
<dbReference type="InterPro" id="IPR046341">
    <property type="entry name" value="SET_dom_sf"/>
</dbReference>
<dbReference type="AlphaFoldDB" id="A0A1X6P9Y3"/>
<keyword evidence="2" id="KW-0808">Transferase</keyword>
<dbReference type="GO" id="GO:0032259">
    <property type="term" value="P:methylation"/>
    <property type="evidence" value="ECO:0007669"/>
    <property type="project" value="UniProtKB-KW"/>
</dbReference>
<proteinExistence type="predicted"/>
<dbReference type="PROSITE" id="PS51633">
    <property type="entry name" value="CXC"/>
    <property type="match status" value="1"/>
</dbReference>
<evidence type="ECO:0000259" key="9">
    <source>
        <dbReference type="PROSITE" id="PS51633"/>
    </source>
</evidence>
<dbReference type="Pfam" id="PF00856">
    <property type="entry name" value="SET"/>
    <property type="match status" value="1"/>
</dbReference>
<keyword evidence="4" id="KW-0805">Transcription regulation</keyword>
<keyword evidence="5" id="KW-0804">Transcription</keyword>
<dbReference type="GO" id="GO:0140951">
    <property type="term" value="F:histone H3K27 trimethyltransferase activity"/>
    <property type="evidence" value="ECO:0007669"/>
    <property type="project" value="UniProtKB-EC"/>
</dbReference>
<feature type="domain" description="CXC" evidence="9">
    <location>
        <begin position="1"/>
        <end position="134"/>
    </location>
</feature>
<dbReference type="GO" id="GO:0031507">
    <property type="term" value="P:heterochromatin formation"/>
    <property type="evidence" value="ECO:0007669"/>
    <property type="project" value="TreeGrafter"/>
</dbReference>
<dbReference type="GO" id="GO:0003682">
    <property type="term" value="F:chromatin binding"/>
    <property type="evidence" value="ECO:0007669"/>
    <property type="project" value="TreeGrafter"/>
</dbReference>
<evidence type="ECO:0000256" key="5">
    <source>
        <dbReference type="ARBA" id="ARBA00023163"/>
    </source>
</evidence>
<name>A0A1X6P9Y3_PORUM</name>
<dbReference type="InterPro" id="IPR045318">
    <property type="entry name" value="EZH1/2-like"/>
</dbReference>
<dbReference type="GO" id="GO:0005634">
    <property type="term" value="C:nucleus"/>
    <property type="evidence" value="ECO:0007669"/>
    <property type="project" value="TreeGrafter"/>
</dbReference>
<keyword evidence="1" id="KW-0489">Methyltransferase</keyword>
<dbReference type="SMART" id="SM00317">
    <property type="entry name" value="SET"/>
    <property type="match status" value="1"/>
</dbReference>
<organism evidence="10 11">
    <name type="scientific">Porphyra umbilicalis</name>
    <name type="common">Purple laver</name>
    <name type="synonym">Red alga</name>
    <dbReference type="NCBI Taxonomy" id="2786"/>
    <lineage>
        <taxon>Eukaryota</taxon>
        <taxon>Rhodophyta</taxon>
        <taxon>Bangiophyceae</taxon>
        <taxon>Bangiales</taxon>
        <taxon>Bangiaceae</taxon>
        <taxon>Porphyra</taxon>
    </lineage>
</organism>